<organism evidence="3 4">
    <name type="scientific">Arachis duranensis</name>
    <name type="common">Wild peanut</name>
    <dbReference type="NCBI Taxonomy" id="130453"/>
    <lineage>
        <taxon>Eukaryota</taxon>
        <taxon>Viridiplantae</taxon>
        <taxon>Streptophyta</taxon>
        <taxon>Embryophyta</taxon>
        <taxon>Tracheophyta</taxon>
        <taxon>Spermatophyta</taxon>
        <taxon>Magnoliopsida</taxon>
        <taxon>eudicotyledons</taxon>
        <taxon>Gunneridae</taxon>
        <taxon>Pentapetalae</taxon>
        <taxon>rosids</taxon>
        <taxon>fabids</taxon>
        <taxon>Fabales</taxon>
        <taxon>Fabaceae</taxon>
        <taxon>Papilionoideae</taxon>
        <taxon>50 kb inversion clade</taxon>
        <taxon>dalbergioids sensu lato</taxon>
        <taxon>Dalbergieae</taxon>
        <taxon>Pterocarpus clade</taxon>
        <taxon>Arachis</taxon>
    </lineage>
</organism>
<dbReference type="RefSeq" id="XP_015947621.1">
    <property type="nucleotide sequence ID" value="XM_016092135.1"/>
</dbReference>
<reference evidence="4" key="1">
    <citation type="submission" date="2025-08" db="UniProtKB">
        <authorList>
            <consortium name="RefSeq"/>
        </authorList>
    </citation>
    <scope>IDENTIFICATION</scope>
    <source>
        <tissue evidence="4">Whole plant</tissue>
    </source>
</reference>
<dbReference type="KEGG" id="adu:107472631"/>
<evidence type="ECO:0000259" key="1">
    <source>
        <dbReference type="Pfam" id="PF03108"/>
    </source>
</evidence>
<dbReference type="PANTHER" id="PTHR31973">
    <property type="entry name" value="POLYPROTEIN, PUTATIVE-RELATED"/>
    <property type="match status" value="1"/>
</dbReference>
<dbReference type="Pfam" id="PF10551">
    <property type="entry name" value="MULE"/>
    <property type="match status" value="1"/>
</dbReference>
<feature type="domain" description="Transposase MuDR plant" evidence="1">
    <location>
        <begin position="48"/>
        <end position="107"/>
    </location>
</feature>
<protein>
    <submittedName>
        <fullName evidence="4">Uncharacterized protein LOC107472631</fullName>
    </submittedName>
</protein>
<dbReference type="Proteomes" id="UP000515211">
    <property type="component" value="Unplaced"/>
</dbReference>
<sequence length="507" mass="58471">MEGEDMSEASAGMHCYESEELDSIASDDEDGQHAAFPQANPDAPVREVRLEVGMEFENLDHFKKAVKKFNINIGRSIFFPRVDSTRCKAICYDESCPWQIYCAKRSFPLSFQVKTFVNEHTCSRVNKNKSADGKWVVEELEDKIRDHPDMTQRQAQDFFKKEYDVIVNERKIYRAMVKAKERIEGSEIAQYAVLRDYANEIMRTNPGSTVRISTDFVEGTGHKFKRIYICLEGCKKGFSSGCRPFIGLDGTFLKGYYPGQLLTAIGHDANNHIYPISYAVVECECKDSWKWFLELLQEDLGDAAINGINFMSDMQKGLIPAMREVNPGAHHRFCAMHIWQNFRKQWGDTELKIAMWRCAKATTSQEFNAVLDRIKRVNPHAWNYLNRIPTSQWSRSGFSEYPKSDNYTNNNCESFNSRIKKMRGKPIITMLEEVRCYMISIIARNKKALVGYNGVITPVQQSRLEKEKRESNKWRPFPTGDDPGNVYEVQCLPHKIMVDIEKRTCSC</sequence>
<dbReference type="GeneID" id="107472631"/>
<dbReference type="Pfam" id="PF03108">
    <property type="entry name" value="DBD_Tnp_Mut"/>
    <property type="match status" value="1"/>
</dbReference>
<dbReference type="PANTHER" id="PTHR31973:SF187">
    <property type="entry name" value="MUTATOR TRANSPOSASE MUDRA PROTEIN"/>
    <property type="match status" value="1"/>
</dbReference>
<feature type="domain" description="MULE transposase" evidence="2">
    <location>
        <begin position="246"/>
        <end position="341"/>
    </location>
</feature>
<accession>A0A6P4BWV4</accession>
<evidence type="ECO:0000313" key="4">
    <source>
        <dbReference type="RefSeq" id="XP_015947621.1"/>
    </source>
</evidence>
<name>A0A6P4BWV4_ARADU</name>
<dbReference type="InterPro" id="IPR018289">
    <property type="entry name" value="MULE_transposase_dom"/>
</dbReference>
<keyword evidence="3" id="KW-1185">Reference proteome</keyword>
<evidence type="ECO:0000313" key="3">
    <source>
        <dbReference type="Proteomes" id="UP000515211"/>
    </source>
</evidence>
<gene>
    <name evidence="4" type="primary">LOC107472631</name>
</gene>
<evidence type="ECO:0000259" key="2">
    <source>
        <dbReference type="Pfam" id="PF10551"/>
    </source>
</evidence>
<dbReference type="InterPro" id="IPR004332">
    <property type="entry name" value="Transposase_MuDR"/>
</dbReference>
<proteinExistence type="predicted"/>
<dbReference type="AlphaFoldDB" id="A0A6P4BWV4"/>